<sequence>MAGTVVAPAAEAFAELERLVRHLGEELAWFRRRALEAERRVKELSGPANGTEAPRESVESLQARLSSAEAENVELRARLAEAAERTRTMADRMRFLRQQQEADGER</sequence>
<keyword evidence="3" id="KW-1185">Reference proteome</keyword>
<dbReference type="EMBL" id="BRXS01000006">
    <property type="protein sequence ID" value="GLC27422.1"/>
    <property type="molecule type" value="Genomic_DNA"/>
</dbReference>
<accession>A0AA37QBU6</accession>
<protein>
    <submittedName>
        <fullName evidence="2">Uncharacterized protein</fullName>
    </submittedName>
</protein>
<feature type="region of interest" description="Disordered" evidence="1">
    <location>
        <begin position="41"/>
        <end position="64"/>
    </location>
</feature>
<dbReference type="AlphaFoldDB" id="A0AA37QBU6"/>
<gene>
    <name evidence="2" type="ORF">rosag_39350</name>
</gene>
<name>A0AA37QBU6_9BACT</name>
<evidence type="ECO:0000313" key="3">
    <source>
        <dbReference type="Proteomes" id="UP001161325"/>
    </source>
</evidence>
<dbReference type="Proteomes" id="UP001161325">
    <property type="component" value="Unassembled WGS sequence"/>
</dbReference>
<evidence type="ECO:0000313" key="2">
    <source>
        <dbReference type="EMBL" id="GLC27422.1"/>
    </source>
</evidence>
<proteinExistence type="predicted"/>
<reference evidence="2" key="1">
    <citation type="submission" date="2022-08" db="EMBL/GenBank/DDBJ databases">
        <title>Draft genome sequencing of Roseisolibacter agri AW1220.</title>
        <authorList>
            <person name="Tobiishi Y."/>
            <person name="Tonouchi A."/>
        </authorList>
    </citation>
    <scope>NUCLEOTIDE SEQUENCE</scope>
    <source>
        <strain evidence="2">AW1220</strain>
    </source>
</reference>
<comment type="caution">
    <text evidence="2">The sequence shown here is derived from an EMBL/GenBank/DDBJ whole genome shotgun (WGS) entry which is preliminary data.</text>
</comment>
<organism evidence="2 3">
    <name type="scientific">Roseisolibacter agri</name>
    <dbReference type="NCBI Taxonomy" id="2014610"/>
    <lineage>
        <taxon>Bacteria</taxon>
        <taxon>Pseudomonadati</taxon>
        <taxon>Gemmatimonadota</taxon>
        <taxon>Gemmatimonadia</taxon>
        <taxon>Gemmatimonadales</taxon>
        <taxon>Gemmatimonadaceae</taxon>
        <taxon>Roseisolibacter</taxon>
    </lineage>
</organism>
<evidence type="ECO:0000256" key="1">
    <source>
        <dbReference type="SAM" id="MobiDB-lite"/>
    </source>
</evidence>